<name>A0A2U1Q2L3_ARTAN</name>
<keyword evidence="5" id="KW-1185">Reference proteome</keyword>
<dbReference type="EMBL" id="PKPP01000478">
    <property type="protein sequence ID" value="PWA92246.1"/>
    <property type="molecule type" value="Genomic_DNA"/>
</dbReference>
<protein>
    <submittedName>
        <fullName evidence="4">Nucleoporin, Nup133/Nup155-like, C-terminal</fullName>
    </submittedName>
</protein>
<evidence type="ECO:0000256" key="2">
    <source>
        <dbReference type="ARBA" id="ARBA00022448"/>
    </source>
</evidence>
<accession>A0A2U1Q2L3</accession>
<evidence type="ECO:0000313" key="4">
    <source>
        <dbReference type="EMBL" id="PWA92246.1"/>
    </source>
</evidence>
<dbReference type="GO" id="GO:0000972">
    <property type="term" value="P:transcription-dependent tethering of RNA polymerase II gene DNA at nuclear periphery"/>
    <property type="evidence" value="ECO:0007669"/>
    <property type="project" value="TreeGrafter"/>
</dbReference>
<dbReference type="PANTHER" id="PTHR13405:SF11">
    <property type="entry name" value="NUCLEAR PORE COMPLEX PROTEIN NUP133"/>
    <property type="match status" value="1"/>
</dbReference>
<dbReference type="InterPro" id="IPR037624">
    <property type="entry name" value="Nup133-like"/>
</dbReference>
<evidence type="ECO:0000256" key="1">
    <source>
        <dbReference type="ARBA" id="ARBA00004123"/>
    </source>
</evidence>
<dbReference type="STRING" id="35608.A0A2U1Q2L3"/>
<sequence length="139" mass="15840">MDRDNAEVFYSKVSELEEVFHCLEKKLSLVVSEDMPFTFQLQRTCELSSMCVTLLNTSMTNKDENQMWYPSPEGLTPGERSVRCYAVVVVATQTYVAHAVRRQKTAVAVTTKGKHVLASYEFVLLRSSLYCQLEKKADD</sequence>
<dbReference type="PANTHER" id="PTHR13405">
    <property type="entry name" value="NUCLEAR PORE COMPLEX PROTEIN NUP133"/>
    <property type="match status" value="1"/>
</dbReference>
<evidence type="ECO:0000313" key="5">
    <source>
        <dbReference type="Proteomes" id="UP000245207"/>
    </source>
</evidence>
<dbReference type="GO" id="GO:0006606">
    <property type="term" value="P:protein import into nucleus"/>
    <property type="evidence" value="ECO:0007669"/>
    <property type="project" value="TreeGrafter"/>
</dbReference>
<proteinExistence type="predicted"/>
<organism evidence="4 5">
    <name type="scientific">Artemisia annua</name>
    <name type="common">Sweet wormwood</name>
    <dbReference type="NCBI Taxonomy" id="35608"/>
    <lineage>
        <taxon>Eukaryota</taxon>
        <taxon>Viridiplantae</taxon>
        <taxon>Streptophyta</taxon>
        <taxon>Embryophyta</taxon>
        <taxon>Tracheophyta</taxon>
        <taxon>Spermatophyta</taxon>
        <taxon>Magnoliopsida</taxon>
        <taxon>eudicotyledons</taxon>
        <taxon>Gunneridae</taxon>
        <taxon>Pentapetalae</taxon>
        <taxon>asterids</taxon>
        <taxon>campanulids</taxon>
        <taxon>Asterales</taxon>
        <taxon>Asteraceae</taxon>
        <taxon>Asteroideae</taxon>
        <taxon>Anthemideae</taxon>
        <taxon>Artemisiinae</taxon>
        <taxon>Artemisia</taxon>
    </lineage>
</organism>
<dbReference type="GO" id="GO:0031080">
    <property type="term" value="C:nuclear pore outer ring"/>
    <property type="evidence" value="ECO:0007669"/>
    <property type="project" value="TreeGrafter"/>
</dbReference>
<dbReference type="Proteomes" id="UP000245207">
    <property type="component" value="Unassembled WGS sequence"/>
</dbReference>
<comment type="caution">
    <text evidence="4">The sequence shown here is derived from an EMBL/GenBank/DDBJ whole genome shotgun (WGS) entry which is preliminary data.</text>
</comment>
<reference evidence="4 5" key="1">
    <citation type="journal article" date="2018" name="Mol. Plant">
        <title>The genome of Artemisia annua provides insight into the evolution of Asteraceae family and artemisinin biosynthesis.</title>
        <authorList>
            <person name="Shen Q."/>
            <person name="Zhang L."/>
            <person name="Liao Z."/>
            <person name="Wang S."/>
            <person name="Yan T."/>
            <person name="Shi P."/>
            <person name="Liu M."/>
            <person name="Fu X."/>
            <person name="Pan Q."/>
            <person name="Wang Y."/>
            <person name="Lv Z."/>
            <person name="Lu X."/>
            <person name="Zhang F."/>
            <person name="Jiang W."/>
            <person name="Ma Y."/>
            <person name="Chen M."/>
            <person name="Hao X."/>
            <person name="Li L."/>
            <person name="Tang Y."/>
            <person name="Lv G."/>
            <person name="Zhou Y."/>
            <person name="Sun X."/>
            <person name="Brodelius P.E."/>
            <person name="Rose J.K.C."/>
            <person name="Tang K."/>
        </authorList>
    </citation>
    <scope>NUCLEOTIDE SEQUENCE [LARGE SCALE GENOMIC DNA]</scope>
    <source>
        <strain evidence="5">cv. Huhao1</strain>
        <tissue evidence="4">Leaf</tissue>
    </source>
</reference>
<comment type="subcellular location">
    <subcellularLocation>
        <location evidence="1">Nucleus</location>
    </subcellularLocation>
</comment>
<gene>
    <name evidence="4" type="ORF">CTI12_AA081480</name>
</gene>
<dbReference type="GO" id="GO:0017056">
    <property type="term" value="F:structural constituent of nuclear pore"/>
    <property type="evidence" value="ECO:0007669"/>
    <property type="project" value="InterPro"/>
</dbReference>
<dbReference type="AlphaFoldDB" id="A0A2U1Q2L3"/>
<dbReference type="OrthoDB" id="1836268at2759"/>
<dbReference type="GO" id="GO:0016973">
    <property type="term" value="P:poly(A)+ mRNA export from nucleus"/>
    <property type="evidence" value="ECO:0007669"/>
    <property type="project" value="TreeGrafter"/>
</dbReference>
<keyword evidence="3" id="KW-0539">Nucleus</keyword>
<keyword evidence="2" id="KW-0813">Transport</keyword>
<evidence type="ECO:0000256" key="3">
    <source>
        <dbReference type="ARBA" id="ARBA00023242"/>
    </source>
</evidence>